<reference evidence="2 3" key="1">
    <citation type="submission" date="2020-05" db="EMBL/GenBank/DDBJ databases">
        <title>Draft genome sequence of Desulfovibrio sp. strain HN2T.</title>
        <authorList>
            <person name="Ueno A."/>
            <person name="Tamazawa S."/>
            <person name="Tamamura S."/>
            <person name="Murakami T."/>
            <person name="Kiyama T."/>
            <person name="Inomata H."/>
            <person name="Amano Y."/>
            <person name="Miyakawa K."/>
            <person name="Tamaki H."/>
            <person name="Naganuma T."/>
            <person name="Kaneko K."/>
        </authorList>
    </citation>
    <scope>NUCLEOTIDE SEQUENCE [LARGE SCALE GENOMIC DNA]</scope>
    <source>
        <strain evidence="2 3">HN2</strain>
    </source>
</reference>
<organism evidence="2 3">
    <name type="scientific">Desulfovibrio subterraneus</name>
    <dbReference type="NCBI Taxonomy" id="2718620"/>
    <lineage>
        <taxon>Bacteria</taxon>
        <taxon>Pseudomonadati</taxon>
        <taxon>Thermodesulfobacteriota</taxon>
        <taxon>Desulfovibrionia</taxon>
        <taxon>Desulfovibrionales</taxon>
        <taxon>Desulfovibrionaceae</taxon>
        <taxon>Desulfovibrio</taxon>
    </lineage>
</organism>
<dbReference type="Pfam" id="PF00156">
    <property type="entry name" value="Pribosyltran"/>
    <property type="match status" value="1"/>
</dbReference>
<name>A0A7J0BNX0_9BACT</name>
<dbReference type="InterPro" id="IPR029057">
    <property type="entry name" value="PRTase-like"/>
</dbReference>
<evidence type="ECO:0000259" key="1">
    <source>
        <dbReference type="Pfam" id="PF00156"/>
    </source>
</evidence>
<dbReference type="InterPro" id="IPR000836">
    <property type="entry name" value="PRTase_dom"/>
</dbReference>
<dbReference type="PANTHER" id="PTHR43218">
    <property type="entry name" value="PHOSPHORIBOSYLTRANSFERASE-RELATED"/>
    <property type="match status" value="1"/>
</dbReference>
<feature type="domain" description="Phosphoribosyltransferase" evidence="1">
    <location>
        <begin position="53"/>
        <end position="170"/>
    </location>
</feature>
<gene>
    <name evidence="2" type="ORF">DSM101010T_36730</name>
</gene>
<dbReference type="AlphaFoldDB" id="A0A7J0BNX0"/>
<protein>
    <recommendedName>
        <fullName evidence="1">Phosphoribosyltransferase domain-containing protein</fullName>
    </recommendedName>
</protein>
<sequence length="215" mass="23211">MDVLQGLDSGEKYRWEVPGLPYAVELPLVRVPADGKILKIASLNLVGQVRLNRDIGVLLAKKIRDVVGDLTDVVLLTVVEKGLQLAQVVAEELGLEAMAVAYNRVKPHMEADRRPVLQIGASSITSGGKFLALYERDMNLLARGKRFILLDDVVSTGGTIFSLADLLEEVMRLKQLPAPTISAIFCAAIEGEQSPLLPASVHSVGVLPKPILETA</sequence>
<evidence type="ECO:0000313" key="2">
    <source>
        <dbReference type="EMBL" id="GFM35308.1"/>
    </source>
</evidence>
<accession>A0A7J0BNX0</accession>
<dbReference type="Proteomes" id="UP000503840">
    <property type="component" value="Unassembled WGS sequence"/>
</dbReference>
<dbReference type="RefSeq" id="WP_174406915.1">
    <property type="nucleotide sequence ID" value="NZ_BLVO01000016.1"/>
</dbReference>
<dbReference type="SUPFAM" id="SSF53271">
    <property type="entry name" value="PRTase-like"/>
    <property type="match status" value="1"/>
</dbReference>
<proteinExistence type="predicted"/>
<dbReference type="PANTHER" id="PTHR43218:SF1">
    <property type="entry name" value="PHOSPHORIBOSYLTRANSFERASE"/>
    <property type="match status" value="1"/>
</dbReference>
<evidence type="ECO:0000313" key="3">
    <source>
        <dbReference type="Proteomes" id="UP000503840"/>
    </source>
</evidence>
<dbReference type="EMBL" id="BLVO01000016">
    <property type="protein sequence ID" value="GFM35308.1"/>
    <property type="molecule type" value="Genomic_DNA"/>
</dbReference>
<keyword evidence="3" id="KW-1185">Reference proteome</keyword>
<dbReference type="CDD" id="cd06223">
    <property type="entry name" value="PRTases_typeI"/>
    <property type="match status" value="1"/>
</dbReference>
<dbReference type="Gene3D" id="3.40.50.2020">
    <property type="match status" value="1"/>
</dbReference>
<comment type="caution">
    <text evidence="2">The sequence shown here is derived from an EMBL/GenBank/DDBJ whole genome shotgun (WGS) entry which is preliminary data.</text>
</comment>